<reference evidence="9 10" key="1">
    <citation type="journal article" date="2014" name="PLoS Genet.">
        <title>The Genome of Spironucleus salmonicida Highlights a Fish Pathogen Adapted to Fluctuating Environments.</title>
        <authorList>
            <person name="Xu F."/>
            <person name="Jerlstrom-Hultqvist J."/>
            <person name="Einarsson E."/>
            <person name="Astvaldsson A."/>
            <person name="Svard S.G."/>
            <person name="Andersson J.O."/>
        </authorList>
    </citation>
    <scope>NUCLEOTIDE SEQUENCE</scope>
    <source>
        <strain evidence="10">ATCC 50377</strain>
    </source>
</reference>
<keyword evidence="6" id="KW-0368">Histidine biosynthesis</keyword>
<evidence type="ECO:0000313" key="10">
    <source>
        <dbReference type="EMBL" id="KAH0571454.1"/>
    </source>
</evidence>
<dbReference type="EC" id="3.1.3.15" evidence="3"/>
<gene>
    <name evidence="9" type="ORF">SS50377_10209</name>
    <name evidence="10" type="ORF">SS50377_25639</name>
</gene>
<dbReference type="InterPro" id="IPR010140">
    <property type="entry name" value="Histidinol_P_phosphatase_HisJ"/>
</dbReference>
<dbReference type="InterPro" id="IPR004013">
    <property type="entry name" value="PHP_dom"/>
</dbReference>
<evidence type="ECO:0000256" key="2">
    <source>
        <dbReference type="ARBA" id="ARBA00009152"/>
    </source>
</evidence>
<accession>V6LY17</accession>
<dbReference type="EMBL" id="KI545950">
    <property type="protein sequence ID" value="EST49460.1"/>
    <property type="molecule type" value="Genomic_DNA"/>
</dbReference>
<evidence type="ECO:0000256" key="3">
    <source>
        <dbReference type="ARBA" id="ARBA00013085"/>
    </source>
</evidence>
<dbReference type="SUPFAM" id="SSF89550">
    <property type="entry name" value="PHP domain-like"/>
    <property type="match status" value="1"/>
</dbReference>
<keyword evidence="4" id="KW-0028">Amino-acid biosynthesis</keyword>
<dbReference type="OrthoDB" id="10251103at2759"/>
<sequence>MRHIVDCHSHTYLCGHAEMVMPRLFHAMADALQYKAYAFCCHNPFVNDDVTPDYRMPFSDFQTFLNLYKQEKQFSIEHYPQLQILLGMEVDWNPEDPKKTEQFVNMTDEFDYLLGSLHYYNVGKYLMFQTQEQFVLNYYDEWENAFRSGYFNIMSHMDFYRPLLGEEWCKQNFNNNTINQRVFLALKNLSLYNEERTQLGLDPIAIEVNTGGSQYPGVGLTLPCQKYIVKAFEYGIPIALGSDAHFAAEVGRNMRMVIKNIIQAGYTELCYFEKRQIIFYDINQALAAFKPVNAGEVLDKAMKIPGWQI</sequence>
<dbReference type="AlphaFoldDB" id="V6LY17"/>
<dbReference type="Proteomes" id="UP000018208">
    <property type="component" value="Unassembled WGS sequence"/>
</dbReference>
<feature type="domain" description="PHP" evidence="8">
    <location>
        <begin position="6"/>
        <end position="161"/>
    </location>
</feature>
<keyword evidence="5" id="KW-0378">Hydrolase</keyword>
<dbReference type="PANTHER" id="PTHR21039">
    <property type="entry name" value="HISTIDINOL PHOSPHATASE-RELATED"/>
    <property type="match status" value="1"/>
</dbReference>
<evidence type="ECO:0000256" key="5">
    <source>
        <dbReference type="ARBA" id="ARBA00022801"/>
    </source>
</evidence>
<dbReference type="GO" id="GO:0000105">
    <property type="term" value="P:L-histidine biosynthetic process"/>
    <property type="evidence" value="ECO:0007669"/>
    <property type="project" value="UniProtKB-UniPathway"/>
</dbReference>
<evidence type="ECO:0000313" key="9">
    <source>
        <dbReference type="EMBL" id="EST49460.1"/>
    </source>
</evidence>
<protein>
    <recommendedName>
        <fullName evidence="3">histidinol-phosphatase</fullName>
        <ecNumber evidence="3">3.1.3.15</ecNumber>
    </recommendedName>
</protein>
<dbReference type="EMBL" id="AUWU02000006">
    <property type="protein sequence ID" value="KAH0571454.1"/>
    <property type="molecule type" value="Genomic_DNA"/>
</dbReference>
<dbReference type="GO" id="GO:0005737">
    <property type="term" value="C:cytoplasm"/>
    <property type="evidence" value="ECO:0007669"/>
    <property type="project" value="TreeGrafter"/>
</dbReference>
<keyword evidence="11" id="KW-1185">Reference proteome</keyword>
<comment type="pathway">
    <text evidence="1">Amino-acid biosynthesis; L-histidine biosynthesis; L-histidine from 5-phospho-alpha-D-ribose 1-diphosphate: step 8/9.</text>
</comment>
<dbReference type="VEuPathDB" id="GiardiaDB:SS50377_25639"/>
<evidence type="ECO:0000313" key="11">
    <source>
        <dbReference type="Proteomes" id="UP000018208"/>
    </source>
</evidence>
<organism evidence="9">
    <name type="scientific">Spironucleus salmonicida</name>
    <dbReference type="NCBI Taxonomy" id="348837"/>
    <lineage>
        <taxon>Eukaryota</taxon>
        <taxon>Metamonada</taxon>
        <taxon>Diplomonadida</taxon>
        <taxon>Hexamitidae</taxon>
        <taxon>Hexamitinae</taxon>
        <taxon>Spironucleus</taxon>
    </lineage>
</organism>
<dbReference type="GO" id="GO:0004401">
    <property type="term" value="F:histidinol-phosphatase activity"/>
    <property type="evidence" value="ECO:0007669"/>
    <property type="project" value="UniProtKB-EC"/>
</dbReference>
<reference evidence="10" key="2">
    <citation type="submission" date="2020-12" db="EMBL/GenBank/DDBJ databases">
        <title>New Spironucleus salmonicida genome in near-complete chromosomes.</title>
        <authorList>
            <person name="Xu F."/>
            <person name="Kurt Z."/>
            <person name="Jimenez-Gonzalez A."/>
            <person name="Astvaldsson A."/>
            <person name="Andersson J.O."/>
            <person name="Svard S.G."/>
        </authorList>
    </citation>
    <scope>NUCLEOTIDE SEQUENCE</scope>
    <source>
        <strain evidence="10">ATCC 50377</strain>
    </source>
</reference>
<evidence type="ECO:0000256" key="7">
    <source>
        <dbReference type="ARBA" id="ARBA00049158"/>
    </source>
</evidence>
<proteinExistence type="inferred from homology"/>
<evidence type="ECO:0000256" key="4">
    <source>
        <dbReference type="ARBA" id="ARBA00022605"/>
    </source>
</evidence>
<evidence type="ECO:0000259" key="8">
    <source>
        <dbReference type="Pfam" id="PF02811"/>
    </source>
</evidence>
<comment type="similarity">
    <text evidence="2">Belongs to the PHP hydrolase family. HisK subfamily.</text>
</comment>
<dbReference type="InterPro" id="IPR016195">
    <property type="entry name" value="Pol/histidinol_Pase-like"/>
</dbReference>
<dbReference type="PANTHER" id="PTHR21039:SF0">
    <property type="entry name" value="HISTIDINOL-PHOSPHATASE"/>
    <property type="match status" value="1"/>
</dbReference>
<evidence type="ECO:0000256" key="6">
    <source>
        <dbReference type="ARBA" id="ARBA00023102"/>
    </source>
</evidence>
<evidence type="ECO:0000256" key="1">
    <source>
        <dbReference type="ARBA" id="ARBA00004970"/>
    </source>
</evidence>
<name>V6LY17_9EUKA</name>
<comment type="catalytic activity">
    <reaction evidence="7">
        <text>L-histidinol phosphate + H2O = L-histidinol + phosphate</text>
        <dbReference type="Rhea" id="RHEA:14465"/>
        <dbReference type="ChEBI" id="CHEBI:15377"/>
        <dbReference type="ChEBI" id="CHEBI:43474"/>
        <dbReference type="ChEBI" id="CHEBI:57699"/>
        <dbReference type="ChEBI" id="CHEBI:57980"/>
        <dbReference type="EC" id="3.1.3.15"/>
    </reaction>
</comment>
<dbReference type="Gene3D" id="3.20.20.140">
    <property type="entry name" value="Metal-dependent hydrolases"/>
    <property type="match status" value="1"/>
</dbReference>
<dbReference type="Pfam" id="PF02811">
    <property type="entry name" value="PHP"/>
    <property type="match status" value="1"/>
</dbReference>
<dbReference type="UniPathway" id="UPA00031">
    <property type="reaction ID" value="UER00013"/>
</dbReference>